<keyword evidence="4" id="KW-1185">Reference proteome</keyword>
<proteinExistence type="predicted"/>
<dbReference type="SUPFAM" id="SSF51695">
    <property type="entry name" value="PLC-like phosphodiesterases"/>
    <property type="match status" value="1"/>
</dbReference>
<dbReference type="InterPro" id="IPR017946">
    <property type="entry name" value="PLC-like_Pdiesterase_TIM-brl"/>
</dbReference>
<dbReference type="GO" id="GO:0008081">
    <property type="term" value="F:phosphoric diester hydrolase activity"/>
    <property type="evidence" value="ECO:0007669"/>
    <property type="project" value="InterPro"/>
</dbReference>
<dbReference type="RefSeq" id="WP_093833830.1">
    <property type="nucleotide sequence ID" value="NZ_FOLQ01000026.1"/>
</dbReference>
<name>A0A1I2FIQ1_9BACT</name>
<dbReference type="AlphaFoldDB" id="A0A1I2FIQ1"/>
<dbReference type="PROSITE" id="PS51704">
    <property type="entry name" value="GP_PDE"/>
    <property type="match status" value="1"/>
</dbReference>
<sequence>MKSITILAASLVTAFWGIAPAWAQSAFSLTNYTYTPTKLTIGTLQAEETASRYTLQGPNAKLFSLDKTNQLSIKADAARSDKPWYDIVVAGGTKRDTFRVVNDTFIRNQVIAHRGAWKQSGTSENSITSLQNAVKLGCMGSEFDVHMSADSVLFVNHDGTIQGLAIEKTPAAELAKIKLSNGEAFPTLAAYLQEGMKQTKTRLILEIKTSTLGKERSLALTERVVNMVHHLKAQAWVDYIAFDYDVCKKVKSLSPEAAVTYLTGDKSPAQLAEDHLNGLDYHLSIVKKNEAWIREAQQLKLTTNVWTVNSKDDLSWLLGQHVDFITTNEPELLLTMVRQ</sequence>
<dbReference type="EMBL" id="FOLQ01000026">
    <property type="protein sequence ID" value="SFF05374.1"/>
    <property type="molecule type" value="Genomic_DNA"/>
</dbReference>
<feature type="domain" description="GP-PDE" evidence="2">
    <location>
        <begin position="108"/>
        <end position="337"/>
    </location>
</feature>
<protein>
    <submittedName>
        <fullName evidence="3">Glycerophosphoryl diester phosphodiesterase</fullName>
    </submittedName>
</protein>
<evidence type="ECO:0000259" key="2">
    <source>
        <dbReference type="PROSITE" id="PS51704"/>
    </source>
</evidence>
<evidence type="ECO:0000256" key="1">
    <source>
        <dbReference type="SAM" id="SignalP"/>
    </source>
</evidence>
<organism evidence="3 4">
    <name type="scientific">Spirosoma endophyticum</name>
    <dbReference type="NCBI Taxonomy" id="662367"/>
    <lineage>
        <taxon>Bacteria</taxon>
        <taxon>Pseudomonadati</taxon>
        <taxon>Bacteroidota</taxon>
        <taxon>Cytophagia</taxon>
        <taxon>Cytophagales</taxon>
        <taxon>Cytophagaceae</taxon>
        <taxon>Spirosoma</taxon>
    </lineage>
</organism>
<accession>A0A1I2FIQ1</accession>
<feature type="chain" id="PRO_5011795942" evidence="1">
    <location>
        <begin position="24"/>
        <end position="339"/>
    </location>
</feature>
<feature type="signal peptide" evidence="1">
    <location>
        <begin position="1"/>
        <end position="23"/>
    </location>
</feature>
<dbReference type="PANTHER" id="PTHR46211:SF1">
    <property type="entry name" value="GLYCEROPHOSPHODIESTER PHOSPHODIESTERASE, CYTOPLASMIC"/>
    <property type="match status" value="1"/>
</dbReference>
<dbReference type="PANTHER" id="PTHR46211">
    <property type="entry name" value="GLYCEROPHOSPHORYL DIESTER PHOSPHODIESTERASE"/>
    <property type="match status" value="1"/>
</dbReference>
<dbReference type="OrthoDB" id="384721at2"/>
<evidence type="ECO:0000313" key="3">
    <source>
        <dbReference type="EMBL" id="SFF05374.1"/>
    </source>
</evidence>
<gene>
    <name evidence="3" type="ORF">SAMN05216167_12635</name>
</gene>
<dbReference type="Proteomes" id="UP000198598">
    <property type="component" value="Unassembled WGS sequence"/>
</dbReference>
<keyword evidence="1" id="KW-0732">Signal</keyword>
<dbReference type="GO" id="GO:0006629">
    <property type="term" value="P:lipid metabolic process"/>
    <property type="evidence" value="ECO:0007669"/>
    <property type="project" value="InterPro"/>
</dbReference>
<evidence type="ECO:0000313" key="4">
    <source>
        <dbReference type="Proteomes" id="UP000198598"/>
    </source>
</evidence>
<dbReference type="STRING" id="662367.SAMN05216167_12635"/>
<dbReference type="Pfam" id="PF03009">
    <property type="entry name" value="GDPD"/>
    <property type="match status" value="1"/>
</dbReference>
<dbReference type="Gene3D" id="3.20.20.190">
    <property type="entry name" value="Phosphatidylinositol (PI) phosphodiesterase"/>
    <property type="match status" value="1"/>
</dbReference>
<dbReference type="InterPro" id="IPR030395">
    <property type="entry name" value="GP_PDE_dom"/>
</dbReference>
<reference evidence="3 4" key="1">
    <citation type="submission" date="2016-10" db="EMBL/GenBank/DDBJ databases">
        <authorList>
            <person name="de Groot N.N."/>
        </authorList>
    </citation>
    <scope>NUCLEOTIDE SEQUENCE [LARGE SCALE GENOMIC DNA]</scope>
    <source>
        <strain evidence="3 4">DSM 26130</strain>
    </source>
</reference>